<accession>A0A418M4Z0</accession>
<dbReference type="RefSeq" id="WP_119669914.1">
    <property type="nucleotide sequence ID" value="NZ_QXED01000006.1"/>
</dbReference>
<evidence type="ECO:0000313" key="1">
    <source>
        <dbReference type="EMBL" id="RIV20744.1"/>
    </source>
</evidence>
<keyword evidence="2" id="KW-1185">Reference proteome</keyword>
<protein>
    <submittedName>
        <fullName evidence="1">Uncharacterized protein</fullName>
    </submittedName>
</protein>
<reference evidence="1 2" key="1">
    <citation type="submission" date="2018-08" db="EMBL/GenBank/DDBJ databases">
        <title>Fibrisoma montanum sp. nov., isolated from Danxia mountain soil.</title>
        <authorList>
            <person name="Huang Y."/>
        </authorList>
    </citation>
    <scope>NUCLEOTIDE SEQUENCE [LARGE SCALE GENOMIC DNA]</scope>
    <source>
        <strain evidence="1 2">HYT19</strain>
    </source>
</reference>
<dbReference type="Proteomes" id="UP000283523">
    <property type="component" value="Unassembled WGS sequence"/>
</dbReference>
<dbReference type="EMBL" id="QXED01000006">
    <property type="protein sequence ID" value="RIV20744.1"/>
    <property type="molecule type" value="Genomic_DNA"/>
</dbReference>
<evidence type="ECO:0000313" key="2">
    <source>
        <dbReference type="Proteomes" id="UP000283523"/>
    </source>
</evidence>
<dbReference type="AlphaFoldDB" id="A0A418M4Z0"/>
<organism evidence="1 2">
    <name type="scientific">Fibrisoma montanum</name>
    <dbReference type="NCBI Taxonomy" id="2305895"/>
    <lineage>
        <taxon>Bacteria</taxon>
        <taxon>Pseudomonadati</taxon>
        <taxon>Bacteroidota</taxon>
        <taxon>Cytophagia</taxon>
        <taxon>Cytophagales</taxon>
        <taxon>Spirosomataceae</taxon>
        <taxon>Fibrisoma</taxon>
    </lineage>
</organism>
<sequence>MPISLSEYEQLSKRLQCVVLYQAGIPLMPRMHGRQYIMLYSLGNFYVEASWWRDHELKYIYAFKSTSELAPYLDSINWREFV</sequence>
<gene>
    <name evidence="1" type="ORF">DYU11_22195</name>
</gene>
<name>A0A418M4Z0_9BACT</name>
<proteinExistence type="predicted"/>
<comment type="caution">
    <text evidence="1">The sequence shown here is derived from an EMBL/GenBank/DDBJ whole genome shotgun (WGS) entry which is preliminary data.</text>
</comment>
<dbReference type="OrthoDB" id="676972at2"/>